<evidence type="ECO:0000313" key="2">
    <source>
        <dbReference type="Proteomes" id="UP000283627"/>
    </source>
</evidence>
<proteinExistence type="predicted"/>
<gene>
    <name evidence="1" type="ORF">BK665_08465</name>
</gene>
<dbReference type="EMBL" id="MOBP01000005">
    <property type="protein sequence ID" value="RON55980.1"/>
    <property type="molecule type" value="Genomic_DNA"/>
</dbReference>
<dbReference type="RefSeq" id="WP_123404727.1">
    <property type="nucleotide sequence ID" value="NZ_MOBP01000005.1"/>
</dbReference>
<organism evidence="1 2">
    <name type="scientific">Pseudomonas frederiksbergensis</name>
    <dbReference type="NCBI Taxonomy" id="104087"/>
    <lineage>
        <taxon>Bacteria</taxon>
        <taxon>Pseudomonadati</taxon>
        <taxon>Pseudomonadota</taxon>
        <taxon>Gammaproteobacteria</taxon>
        <taxon>Pseudomonadales</taxon>
        <taxon>Pseudomonadaceae</taxon>
        <taxon>Pseudomonas</taxon>
    </lineage>
</organism>
<reference evidence="1 2" key="1">
    <citation type="submission" date="2016-10" db="EMBL/GenBank/DDBJ databases">
        <title>Comparative genome analysis of multiple Pseudomonas spp. focuses on biocontrol and plant growth promoting traits.</title>
        <authorList>
            <person name="Tao X.-Y."/>
            <person name="Taylor C.G."/>
        </authorList>
    </citation>
    <scope>NUCLEOTIDE SEQUENCE [LARGE SCALE GENOMIC DNA]</scope>
    <source>
        <strain evidence="1 2">39A2</strain>
    </source>
</reference>
<sequence length="162" mass="18807">MKKMSLPPLVRDIRDGNVTWKRLDNLNYELLGYFLSCHLIIEHYLDEYLKTRYPELDWDASRQTFGQKVSLLATDNYPEKYNSIPAIKHLNSLRNKLSHNIDFKIGSVDLLPLSHYLKKCCGPEFEDPTEPKEILDLFTSMVCVWFASGISSAARQTRHTRG</sequence>
<dbReference type="OrthoDB" id="9134235at2"/>
<accession>A0A423KNK2</accession>
<comment type="caution">
    <text evidence="1">The sequence shown here is derived from an EMBL/GenBank/DDBJ whole genome shotgun (WGS) entry which is preliminary data.</text>
</comment>
<dbReference type="Proteomes" id="UP000283627">
    <property type="component" value="Unassembled WGS sequence"/>
</dbReference>
<name>A0A423KNK2_9PSED</name>
<evidence type="ECO:0000313" key="1">
    <source>
        <dbReference type="EMBL" id="RON55980.1"/>
    </source>
</evidence>
<protein>
    <submittedName>
        <fullName evidence="1">Uncharacterized protein</fullName>
    </submittedName>
</protein>
<dbReference type="AlphaFoldDB" id="A0A423KNK2"/>